<name>A0ABD3RTV2_9STRA</name>
<evidence type="ECO:0000259" key="8">
    <source>
        <dbReference type="Pfam" id="PF00316"/>
    </source>
</evidence>
<dbReference type="GO" id="GO:0016787">
    <property type="term" value="F:hydrolase activity"/>
    <property type="evidence" value="ECO:0007669"/>
    <property type="project" value="UniProtKB-KW"/>
</dbReference>
<dbReference type="PANTHER" id="PTHR11556">
    <property type="entry name" value="FRUCTOSE-1,6-BISPHOSPHATASE-RELATED"/>
    <property type="match status" value="1"/>
</dbReference>
<evidence type="ECO:0000259" key="9">
    <source>
        <dbReference type="Pfam" id="PF18913"/>
    </source>
</evidence>
<evidence type="ECO:0000256" key="7">
    <source>
        <dbReference type="ARBA" id="ARBA00032973"/>
    </source>
</evidence>
<dbReference type="HAMAP" id="MF_01855">
    <property type="entry name" value="FBPase_class1"/>
    <property type="match status" value="1"/>
</dbReference>
<dbReference type="Gene3D" id="3.40.190.80">
    <property type="match status" value="1"/>
</dbReference>
<reference evidence="10 11" key="1">
    <citation type="submission" date="2024-10" db="EMBL/GenBank/DDBJ databases">
        <title>Updated reference genomes for cyclostephanoid diatoms.</title>
        <authorList>
            <person name="Roberts W.R."/>
            <person name="Alverson A.J."/>
        </authorList>
    </citation>
    <scope>NUCLEOTIDE SEQUENCE [LARGE SCALE GENOMIC DNA]</scope>
    <source>
        <strain evidence="10 11">AJA228-03</strain>
    </source>
</reference>
<evidence type="ECO:0000256" key="1">
    <source>
        <dbReference type="ARBA" id="ARBA00010941"/>
    </source>
</evidence>
<organism evidence="10 11">
    <name type="scientific">Cyclostephanos tholiformis</name>
    <dbReference type="NCBI Taxonomy" id="382380"/>
    <lineage>
        <taxon>Eukaryota</taxon>
        <taxon>Sar</taxon>
        <taxon>Stramenopiles</taxon>
        <taxon>Ochrophyta</taxon>
        <taxon>Bacillariophyta</taxon>
        <taxon>Coscinodiscophyceae</taxon>
        <taxon>Thalassiosirophycidae</taxon>
        <taxon>Stephanodiscales</taxon>
        <taxon>Stephanodiscaceae</taxon>
        <taxon>Cyclostephanos</taxon>
    </lineage>
</organism>
<comment type="pathway">
    <text evidence="6">Carbohydrate biosynthesis.</text>
</comment>
<evidence type="ECO:0000256" key="3">
    <source>
        <dbReference type="ARBA" id="ARBA00022801"/>
    </source>
</evidence>
<dbReference type="Proteomes" id="UP001530377">
    <property type="component" value="Unassembled WGS sequence"/>
</dbReference>
<proteinExistence type="inferred from homology"/>
<comment type="caution">
    <text evidence="10">The sequence shown here is derived from an EMBL/GenBank/DDBJ whole genome shotgun (WGS) entry which is preliminary data.</text>
</comment>
<dbReference type="Pfam" id="PF00316">
    <property type="entry name" value="FBPase"/>
    <property type="match status" value="1"/>
</dbReference>
<sequence>MRRLDRVSKNVLKNALKFTGRLRVVEAPPRRDECDVTYDDDCPPPVGRSYSPGVVIAYPLDQYGVGWGDDDDDHIISAVGIAGDGSGSYRRVGGNGRRRLAACFDPLDGSGNADASICTGTVFGIFDADAAGLGYDNNDRSSRMNGNGENGTADESSYLLSRSVLQPGSELLAAGYCLYSSTTTLVFTLGGGTHGFTLDTTSNEFVLTHPNMKIPKRGNIYSCNESYVDGWDFRFREYLSNIKNGRGETGRRYTQRYIGSMVGDVHRTLMYGGIFCCPADTNVHPDGSLQLVYKSAPMAYVLEHAGGKATDGKIDLLDVRPRDSVHVRSPCFMGSPDDMDELMTYLRRE</sequence>
<keyword evidence="2" id="KW-0479">Metal-binding</keyword>
<dbReference type="AlphaFoldDB" id="A0ABD3RTV2"/>
<gene>
    <name evidence="10" type="ORF">ACHAXA_008811</name>
</gene>
<evidence type="ECO:0000256" key="6">
    <source>
        <dbReference type="ARBA" id="ARBA00024331"/>
    </source>
</evidence>
<dbReference type="Pfam" id="PF18913">
    <property type="entry name" value="FBPase_C"/>
    <property type="match status" value="1"/>
</dbReference>
<dbReference type="Gene3D" id="3.30.540.10">
    <property type="entry name" value="Fructose-1,6-Bisphosphatase, subunit A, domain 1"/>
    <property type="match status" value="1"/>
</dbReference>
<evidence type="ECO:0000313" key="11">
    <source>
        <dbReference type="Proteomes" id="UP001530377"/>
    </source>
</evidence>
<dbReference type="InterPro" id="IPR033391">
    <property type="entry name" value="FBPase_N"/>
</dbReference>
<evidence type="ECO:0000256" key="5">
    <source>
        <dbReference type="ARBA" id="ARBA00023277"/>
    </source>
</evidence>
<dbReference type="CDD" id="cd00354">
    <property type="entry name" value="FBPase"/>
    <property type="match status" value="1"/>
</dbReference>
<dbReference type="InterPro" id="IPR000146">
    <property type="entry name" value="FBPase_class-1"/>
</dbReference>
<dbReference type="EMBL" id="JALLPB020000184">
    <property type="protein sequence ID" value="KAL3815761.1"/>
    <property type="molecule type" value="Genomic_DNA"/>
</dbReference>
<protein>
    <recommendedName>
        <fullName evidence="7">D-fructose-1,6-bisphosphate 1-phosphohydrolase</fullName>
    </recommendedName>
</protein>
<dbReference type="GO" id="GO:0046872">
    <property type="term" value="F:metal ion binding"/>
    <property type="evidence" value="ECO:0007669"/>
    <property type="project" value="UniProtKB-KW"/>
</dbReference>
<keyword evidence="5" id="KW-0119">Carbohydrate metabolism</keyword>
<evidence type="ECO:0000313" key="10">
    <source>
        <dbReference type="EMBL" id="KAL3815761.1"/>
    </source>
</evidence>
<feature type="domain" description="Fructose-1-6-bisphosphatase class 1 C-terminal" evidence="9">
    <location>
        <begin position="214"/>
        <end position="346"/>
    </location>
</feature>
<keyword evidence="4" id="KW-0460">Magnesium</keyword>
<dbReference type="InterPro" id="IPR044015">
    <property type="entry name" value="FBPase_C_dom"/>
</dbReference>
<dbReference type="PANTHER" id="PTHR11556:SF1">
    <property type="entry name" value="FRUCTOSE-BISPHOSPHATASE"/>
    <property type="match status" value="1"/>
</dbReference>
<keyword evidence="11" id="KW-1185">Reference proteome</keyword>
<evidence type="ECO:0000256" key="4">
    <source>
        <dbReference type="ARBA" id="ARBA00022842"/>
    </source>
</evidence>
<comment type="similarity">
    <text evidence="1">Belongs to the FBPase class 1 family.</text>
</comment>
<dbReference type="SUPFAM" id="SSF56655">
    <property type="entry name" value="Carbohydrate phosphatase"/>
    <property type="match status" value="1"/>
</dbReference>
<accession>A0ABD3RTV2</accession>
<keyword evidence="3" id="KW-0378">Hydrolase</keyword>
<evidence type="ECO:0000256" key="2">
    <source>
        <dbReference type="ARBA" id="ARBA00022723"/>
    </source>
</evidence>
<feature type="domain" description="Fructose-1-6-bisphosphatase class I N-terminal" evidence="8">
    <location>
        <begin position="92"/>
        <end position="210"/>
    </location>
</feature>